<evidence type="ECO:0000313" key="7">
    <source>
        <dbReference type="EMBL" id="MCU6766711.1"/>
    </source>
</evidence>
<name>A0ABT2TYH6_9FIRM</name>
<evidence type="ECO:0000256" key="6">
    <source>
        <dbReference type="SAM" id="Phobius"/>
    </source>
</evidence>
<evidence type="ECO:0000256" key="3">
    <source>
        <dbReference type="ARBA" id="ARBA00022692"/>
    </source>
</evidence>
<dbReference type="Pfam" id="PF02653">
    <property type="entry name" value="BPD_transp_2"/>
    <property type="match status" value="1"/>
</dbReference>
<feature type="transmembrane region" description="Helical" evidence="6">
    <location>
        <begin position="15"/>
        <end position="36"/>
    </location>
</feature>
<comment type="subcellular location">
    <subcellularLocation>
        <location evidence="1">Cell membrane</location>
        <topology evidence="1">Multi-pass membrane protein</topology>
    </subcellularLocation>
</comment>
<dbReference type="Proteomes" id="UP001652409">
    <property type="component" value="Unassembled WGS sequence"/>
</dbReference>
<reference evidence="7 8" key="1">
    <citation type="journal article" date="2021" name="ISME Commun">
        <title>Automated analysis of genomic sequences facilitates high-throughput and comprehensive description of bacteria.</title>
        <authorList>
            <person name="Hitch T.C.A."/>
        </authorList>
    </citation>
    <scope>NUCLEOTIDE SEQUENCE [LARGE SCALE GENOMIC DNA]</scope>
    <source>
        <strain evidence="7 8">Sanger_23</strain>
    </source>
</reference>
<proteinExistence type="predicted"/>
<keyword evidence="4 6" id="KW-1133">Transmembrane helix</keyword>
<accession>A0ABT2TYH6</accession>
<protein>
    <submittedName>
        <fullName evidence="7">ABC transporter permease</fullName>
    </submittedName>
</protein>
<feature type="transmembrane region" description="Helical" evidence="6">
    <location>
        <begin position="121"/>
        <end position="140"/>
    </location>
</feature>
<dbReference type="PANTHER" id="PTHR32196">
    <property type="entry name" value="ABC TRANSPORTER PERMEASE PROTEIN YPHD-RELATED-RELATED"/>
    <property type="match status" value="1"/>
</dbReference>
<dbReference type="CDD" id="cd06579">
    <property type="entry name" value="TM_PBP1_transp_AraH_like"/>
    <property type="match status" value="1"/>
</dbReference>
<feature type="transmembrane region" description="Helical" evidence="6">
    <location>
        <begin position="43"/>
        <end position="63"/>
    </location>
</feature>
<gene>
    <name evidence="7" type="ORF">OCV61_15085</name>
</gene>
<evidence type="ECO:0000256" key="5">
    <source>
        <dbReference type="ARBA" id="ARBA00023136"/>
    </source>
</evidence>
<evidence type="ECO:0000313" key="8">
    <source>
        <dbReference type="Proteomes" id="UP001652409"/>
    </source>
</evidence>
<keyword evidence="2" id="KW-1003">Cell membrane</keyword>
<evidence type="ECO:0000256" key="1">
    <source>
        <dbReference type="ARBA" id="ARBA00004651"/>
    </source>
</evidence>
<evidence type="ECO:0000256" key="2">
    <source>
        <dbReference type="ARBA" id="ARBA00022475"/>
    </source>
</evidence>
<feature type="transmembrane region" description="Helical" evidence="6">
    <location>
        <begin position="160"/>
        <end position="182"/>
    </location>
</feature>
<dbReference type="InterPro" id="IPR001851">
    <property type="entry name" value="ABC_transp_permease"/>
</dbReference>
<sequence length="316" mass="34127">MWQKKIDIVKIARKYGAVIFFFLLFLFNCVTTTNFIRINTIQNLFIQSFPILLISFGMTLVIATANIDISVGSGMALAAMIFALTISAGLHPVLAFLITLIVGGFFGWICGVLVAKYDIQSMIVTMAMMYILRGIAKGMYGGSTVMFKNDFLSTLSYYRIGDVIPVHVVIMLIIFAILWFVVEKTRYGTYVEAVGNNPKAAGISGVSVSGILISVYVISALLAVIAGVEQGIMVMQADSSNIGLTKEFDAIAATVVGGTPMSGGKANLTGALFAALLLQLINMMVNMNNIYYALAYIIKAILIIAAVLINTYIGQK</sequence>
<feature type="transmembrane region" description="Helical" evidence="6">
    <location>
        <begin position="202"/>
        <end position="226"/>
    </location>
</feature>
<evidence type="ECO:0000256" key="4">
    <source>
        <dbReference type="ARBA" id="ARBA00022989"/>
    </source>
</evidence>
<keyword evidence="8" id="KW-1185">Reference proteome</keyword>
<feature type="transmembrane region" description="Helical" evidence="6">
    <location>
        <begin position="93"/>
        <end position="115"/>
    </location>
</feature>
<dbReference type="EMBL" id="JAOQJL010000037">
    <property type="protein sequence ID" value="MCU6766711.1"/>
    <property type="molecule type" value="Genomic_DNA"/>
</dbReference>
<feature type="transmembrane region" description="Helical" evidence="6">
    <location>
        <begin position="291"/>
        <end position="313"/>
    </location>
</feature>
<feature type="transmembrane region" description="Helical" evidence="6">
    <location>
        <begin position="266"/>
        <end position="285"/>
    </location>
</feature>
<feature type="transmembrane region" description="Helical" evidence="6">
    <location>
        <begin position="69"/>
        <end position="86"/>
    </location>
</feature>
<organism evidence="7 8">
    <name type="scientific">Blautia ammoniilytica</name>
    <dbReference type="NCBI Taxonomy" id="2981782"/>
    <lineage>
        <taxon>Bacteria</taxon>
        <taxon>Bacillati</taxon>
        <taxon>Bacillota</taxon>
        <taxon>Clostridia</taxon>
        <taxon>Lachnospirales</taxon>
        <taxon>Lachnospiraceae</taxon>
        <taxon>Blautia</taxon>
    </lineage>
</organism>
<dbReference type="RefSeq" id="WP_158422519.1">
    <property type="nucleotide sequence ID" value="NZ_JAOQJL010000037.1"/>
</dbReference>
<keyword evidence="3 6" id="KW-0812">Transmembrane</keyword>
<comment type="caution">
    <text evidence="7">The sequence shown here is derived from an EMBL/GenBank/DDBJ whole genome shotgun (WGS) entry which is preliminary data.</text>
</comment>
<keyword evidence="5 6" id="KW-0472">Membrane</keyword>